<dbReference type="EMBL" id="ON390793">
    <property type="protein sequence ID" value="WAK84899.1"/>
    <property type="molecule type" value="Genomic_DNA"/>
</dbReference>
<keyword evidence="1" id="KW-0934">Plastid</keyword>
<organism evidence="1">
    <name type="scientific">Amicula sp. isolate GU52X-4 cfCalB7</name>
    <dbReference type="NCBI Taxonomy" id="3003489"/>
    <lineage>
        <taxon>Eukaryota</taxon>
        <taxon>Sar</taxon>
        <taxon>Stramenopiles</taxon>
        <taxon>Ochrophyta</taxon>
        <taxon>Bacillariophyta</taxon>
        <taxon>Bacillariophyceae</taxon>
        <taxon>Bacillariophycidae</taxon>
        <taxon>Naviculales</taxon>
        <taxon>Naviculaceae</taxon>
        <taxon>Amicula</taxon>
    </lineage>
</organism>
<gene>
    <name evidence="1" type="primary">orf156</name>
</gene>
<dbReference type="EMBL" id="ON390793">
    <property type="protein sequence ID" value="WAK84993.1"/>
    <property type="molecule type" value="Genomic_DNA"/>
</dbReference>
<evidence type="ECO:0000313" key="1">
    <source>
        <dbReference type="EMBL" id="WAK84899.1"/>
    </source>
</evidence>
<proteinExistence type="predicted"/>
<dbReference type="AlphaFoldDB" id="A0A9E8Z312"/>
<sequence length="156" mass="19010">MKYNHERFLKLWKKKKNSKELKSRLTLEDLEFYTYEALVGEYISWTWKDNYFSLAEDFVSNKISLYDYMLQFQILLHKINKEVQTLLNDFEKLKNFNYNPASYGFNKVVGAFFEDWDLYDPTGPDEFDPDPDYPSDEEFRLSIKATFNKYYDNWKE</sequence>
<protein>
    <submittedName>
        <fullName evidence="1">Uncharacterized protein</fullName>
    </submittedName>
</protein>
<reference evidence="1" key="1">
    <citation type="submission" date="2022-04" db="EMBL/GenBank/DDBJ databases">
        <title>Plastid genome of Amicula sp.</title>
        <authorList>
            <person name="Gastineau R."/>
            <person name="Li C."/>
            <person name="Ashworth M.P."/>
            <person name="Witkowski A."/>
            <person name="Turmel M."/>
            <person name="Gorecka E."/>
            <person name="Frankovich T."/>
            <person name="Wachnicka A."/>
            <person name="Lobban C.S."/>
            <person name="Theriot E.C."/>
            <person name="Otis C."/>
            <person name="Dabek P."/>
            <person name="Binczewska A."/>
            <person name="Lemieux C."/>
        </authorList>
    </citation>
    <scope>NUCLEOTIDE SEQUENCE</scope>
    <source>
        <strain evidence="1">GU52X-4 cfCalB7</strain>
    </source>
</reference>
<name>A0A9E8Z312_9STRA</name>
<accession>A0A9E8Z312</accession>
<geneLocation type="plastid" evidence="1"/>